<comment type="cofactor">
    <cofactor evidence="1">
        <name>Zn(2+)</name>
        <dbReference type="ChEBI" id="CHEBI:29105"/>
    </cofactor>
    <text evidence="1">Binds 1 zinc ion per subunit.</text>
</comment>
<evidence type="ECO:0000313" key="4">
    <source>
        <dbReference type="EMBL" id="MDQ7251601.1"/>
    </source>
</evidence>
<organism evidence="4 5">
    <name type="scientific">Dongia sedimenti</name>
    <dbReference type="NCBI Taxonomy" id="3064282"/>
    <lineage>
        <taxon>Bacteria</taxon>
        <taxon>Pseudomonadati</taxon>
        <taxon>Pseudomonadota</taxon>
        <taxon>Alphaproteobacteria</taxon>
        <taxon>Rhodospirillales</taxon>
        <taxon>Dongiaceae</taxon>
        <taxon>Dongia</taxon>
    </lineage>
</organism>
<reference evidence="5" key="1">
    <citation type="submission" date="2023-08" db="EMBL/GenBank/DDBJ databases">
        <title>Rhodospirillaceae gen. nov., a novel taxon isolated from the Yangtze River Yuezi River estuary sludge.</title>
        <authorList>
            <person name="Ruan L."/>
        </authorList>
    </citation>
    <scope>NUCLEOTIDE SEQUENCE [LARGE SCALE GENOMIC DNA]</scope>
    <source>
        <strain evidence="5">R-7</strain>
    </source>
</reference>
<evidence type="ECO:0000256" key="1">
    <source>
        <dbReference type="PIRNR" id="PIRNR012702"/>
    </source>
</evidence>
<accession>A0ABU0YV62</accession>
<dbReference type="Pfam" id="PF07171">
    <property type="entry name" value="MlrC_C"/>
    <property type="match status" value="1"/>
</dbReference>
<keyword evidence="5" id="KW-1185">Reference proteome</keyword>
<dbReference type="PIRSF" id="PIRSF012702">
    <property type="entry name" value="UCP012702"/>
    <property type="match status" value="1"/>
</dbReference>
<gene>
    <name evidence="4" type="ORF">Q8A70_28195</name>
</gene>
<dbReference type="InterPro" id="IPR009197">
    <property type="entry name" value="MlrC"/>
</dbReference>
<dbReference type="InterPro" id="IPR010799">
    <property type="entry name" value="MlrC_C"/>
</dbReference>
<dbReference type="EMBL" id="JAUYVI010000014">
    <property type="protein sequence ID" value="MDQ7251601.1"/>
    <property type="molecule type" value="Genomic_DNA"/>
</dbReference>
<evidence type="ECO:0000313" key="5">
    <source>
        <dbReference type="Proteomes" id="UP001230156"/>
    </source>
</evidence>
<keyword evidence="1" id="KW-0645">Protease</keyword>
<comment type="similarity">
    <text evidence="1">Belongs to the peptidase M81 family.</text>
</comment>
<dbReference type="RefSeq" id="WP_379962121.1">
    <property type="nucleotide sequence ID" value="NZ_JAUYVI010000014.1"/>
</dbReference>
<proteinExistence type="inferred from homology"/>
<evidence type="ECO:0000259" key="3">
    <source>
        <dbReference type="Pfam" id="PF07364"/>
    </source>
</evidence>
<comment type="caution">
    <text evidence="4">The sequence shown here is derived from an EMBL/GenBank/DDBJ whole genome shotgun (WGS) entry which is preliminary data.</text>
</comment>
<keyword evidence="1" id="KW-0479">Metal-binding</keyword>
<dbReference type="InterPro" id="IPR015995">
    <property type="entry name" value="MlrC_N"/>
</dbReference>
<evidence type="ECO:0000259" key="2">
    <source>
        <dbReference type="Pfam" id="PF07171"/>
    </source>
</evidence>
<sequence length="489" mass="52606">MKKLAVARLWYEGNSFSPVPTGLPVFEAREFFEGTAAKDFYRGTKTEIGAVVDFAERTRDWNVEFLLCAAAPPGGPMTQDAFAEIRDTILDGLGRDQWDAVYLSLHGATVTETDPTPEFDLLRQVRHVIGRTPLAVSFDLHANLGQAMIDLVDIAVGYKTYPHIDMAEVGARAVALAVETVEGRIRPVCALAKVPAILTSFNMRTTDGPMQELAELAAEWRRRDGILDASVFGGFAYGDSPFAGASALVTADGERALAEDAAQELAQAIAARRDRFTVSLPSAAEGIAQALKARGHGPASVVDPADNPLSGGIGDTPTLFRALLDAKPKVPTVFGFFFDPALVARAHREGEGAVLDAKLGGRITDAFGAPVAVKAQVLKLTDGKFRNLGPMEHNLPVDLGKTALLEVKGIQVIVTERCQTPNDPGYFALHGIDLDKVSLLCVKAKNHFRAGFTPLTRAIIDVDCPGPAASNLRHYRFQHAPKSLYPLNQ</sequence>
<protein>
    <recommendedName>
        <fullName evidence="1">Microcystinase C</fullName>
        <shortName evidence="1">MlrC</shortName>
    </recommendedName>
</protein>
<feature type="domain" description="Microcystin LR degradation protein MlrC N-terminal" evidence="3">
    <location>
        <begin position="3"/>
        <end position="291"/>
    </location>
</feature>
<keyword evidence="1" id="KW-0482">Metalloprotease</keyword>
<dbReference type="Proteomes" id="UP001230156">
    <property type="component" value="Unassembled WGS sequence"/>
</dbReference>
<name>A0ABU0YV62_9PROT</name>
<comment type="function">
    <text evidence="1">Involved in peptidolytic degradation of cyclic heptapeptide hepatotoxin microcystin (MC).</text>
</comment>
<keyword evidence="1" id="KW-0378">Hydrolase</keyword>
<dbReference type="Pfam" id="PF07364">
    <property type="entry name" value="DUF1485"/>
    <property type="match status" value="1"/>
</dbReference>
<feature type="domain" description="Microcystin LR degradation protein MlrC C-terminal" evidence="2">
    <location>
        <begin position="301"/>
        <end position="479"/>
    </location>
</feature>